<keyword evidence="6" id="KW-1185">Reference proteome</keyword>
<dbReference type="InterPro" id="IPR013096">
    <property type="entry name" value="Cupin_2"/>
</dbReference>
<evidence type="ECO:0000313" key="6">
    <source>
        <dbReference type="Proteomes" id="UP001596109"/>
    </source>
</evidence>
<accession>A0ABW0TN53</accession>
<evidence type="ECO:0000313" key="5">
    <source>
        <dbReference type="EMBL" id="MFC5590860.1"/>
    </source>
</evidence>
<proteinExistence type="predicted"/>
<name>A0ABW0TN53_9BACL</name>
<dbReference type="InterPro" id="IPR010982">
    <property type="entry name" value="Lambda_DNA-bd_dom_sf"/>
</dbReference>
<keyword evidence="1" id="KW-0805">Transcription regulation</keyword>
<dbReference type="SUPFAM" id="SSF47413">
    <property type="entry name" value="lambda repressor-like DNA-binding domains"/>
    <property type="match status" value="1"/>
</dbReference>
<dbReference type="Gene3D" id="2.60.120.10">
    <property type="entry name" value="Jelly Rolls"/>
    <property type="match status" value="1"/>
</dbReference>
<dbReference type="SUPFAM" id="SSF51182">
    <property type="entry name" value="RmlC-like cupins"/>
    <property type="match status" value="1"/>
</dbReference>
<evidence type="ECO:0000259" key="4">
    <source>
        <dbReference type="PROSITE" id="PS50943"/>
    </source>
</evidence>
<dbReference type="PANTHER" id="PTHR46797:SF23">
    <property type="entry name" value="HTH-TYPE TRANSCRIPTIONAL REGULATOR SUTR"/>
    <property type="match status" value="1"/>
</dbReference>
<dbReference type="PROSITE" id="PS50943">
    <property type="entry name" value="HTH_CROC1"/>
    <property type="match status" value="1"/>
</dbReference>
<dbReference type="PANTHER" id="PTHR46797">
    <property type="entry name" value="HTH-TYPE TRANSCRIPTIONAL REGULATOR"/>
    <property type="match status" value="1"/>
</dbReference>
<sequence length="184" mass="20760">MEQINQNIGKNIKRIRNERGLSLEKTAEITGVSKTMLGQIERGESNPTVTTVWKIANGLRLSFSSLISQERSAVTVIRKNEIEPINENNGQYRVYPLIPFHPEKQFEVFSITLEPGCAHISEPHNAGVEETIFVNEGTVEIEVDGQKHVVYQEDVIVFEAGSNHVYRNSENSVAKCTVLIHYPR</sequence>
<keyword evidence="3" id="KW-0804">Transcription</keyword>
<dbReference type="InterPro" id="IPR050807">
    <property type="entry name" value="TransReg_Diox_bact_type"/>
</dbReference>
<organism evidence="5 6">
    <name type="scientific">Sporosarcina soli</name>
    <dbReference type="NCBI Taxonomy" id="334736"/>
    <lineage>
        <taxon>Bacteria</taxon>
        <taxon>Bacillati</taxon>
        <taxon>Bacillota</taxon>
        <taxon>Bacilli</taxon>
        <taxon>Bacillales</taxon>
        <taxon>Caryophanaceae</taxon>
        <taxon>Sporosarcina</taxon>
    </lineage>
</organism>
<dbReference type="RefSeq" id="WP_381437929.1">
    <property type="nucleotide sequence ID" value="NZ_JBHSNO010000010.1"/>
</dbReference>
<dbReference type="Proteomes" id="UP001596109">
    <property type="component" value="Unassembled WGS sequence"/>
</dbReference>
<keyword evidence="2" id="KW-0238">DNA-binding</keyword>
<feature type="domain" description="HTH cro/C1-type" evidence="4">
    <location>
        <begin position="12"/>
        <end position="66"/>
    </location>
</feature>
<dbReference type="InterPro" id="IPR014710">
    <property type="entry name" value="RmlC-like_jellyroll"/>
</dbReference>
<evidence type="ECO:0000256" key="1">
    <source>
        <dbReference type="ARBA" id="ARBA00023015"/>
    </source>
</evidence>
<dbReference type="InterPro" id="IPR001387">
    <property type="entry name" value="Cro/C1-type_HTH"/>
</dbReference>
<dbReference type="SMART" id="SM00530">
    <property type="entry name" value="HTH_XRE"/>
    <property type="match status" value="1"/>
</dbReference>
<dbReference type="InterPro" id="IPR011051">
    <property type="entry name" value="RmlC_Cupin_sf"/>
</dbReference>
<comment type="caution">
    <text evidence="5">The sequence shown here is derived from an EMBL/GenBank/DDBJ whole genome shotgun (WGS) entry which is preliminary data.</text>
</comment>
<evidence type="ECO:0000256" key="2">
    <source>
        <dbReference type="ARBA" id="ARBA00023125"/>
    </source>
</evidence>
<evidence type="ECO:0000256" key="3">
    <source>
        <dbReference type="ARBA" id="ARBA00023163"/>
    </source>
</evidence>
<dbReference type="Gene3D" id="1.10.260.40">
    <property type="entry name" value="lambda repressor-like DNA-binding domains"/>
    <property type="match status" value="1"/>
</dbReference>
<dbReference type="Pfam" id="PF07883">
    <property type="entry name" value="Cupin_2"/>
    <property type="match status" value="1"/>
</dbReference>
<dbReference type="CDD" id="cd02209">
    <property type="entry name" value="cupin_XRE_C"/>
    <property type="match status" value="1"/>
</dbReference>
<dbReference type="EMBL" id="JBHSNO010000010">
    <property type="protein sequence ID" value="MFC5590860.1"/>
    <property type="molecule type" value="Genomic_DNA"/>
</dbReference>
<reference evidence="6" key="1">
    <citation type="journal article" date="2019" name="Int. J. Syst. Evol. Microbiol.">
        <title>The Global Catalogue of Microorganisms (GCM) 10K type strain sequencing project: providing services to taxonomists for standard genome sequencing and annotation.</title>
        <authorList>
            <consortium name="The Broad Institute Genomics Platform"/>
            <consortium name="The Broad Institute Genome Sequencing Center for Infectious Disease"/>
            <person name="Wu L."/>
            <person name="Ma J."/>
        </authorList>
    </citation>
    <scope>NUCLEOTIDE SEQUENCE [LARGE SCALE GENOMIC DNA]</scope>
    <source>
        <strain evidence="6">CGMCC 4.1434</strain>
    </source>
</reference>
<dbReference type="Pfam" id="PF01381">
    <property type="entry name" value="HTH_3"/>
    <property type="match status" value="1"/>
</dbReference>
<protein>
    <submittedName>
        <fullName evidence="5">Helix-turn-helix domain-containing protein</fullName>
    </submittedName>
</protein>
<gene>
    <name evidence="5" type="ORF">ACFPRA_18335</name>
</gene>
<dbReference type="CDD" id="cd00093">
    <property type="entry name" value="HTH_XRE"/>
    <property type="match status" value="1"/>
</dbReference>